<proteinExistence type="predicted"/>
<evidence type="ECO:0000256" key="3">
    <source>
        <dbReference type="SAM" id="SignalP"/>
    </source>
</evidence>
<feature type="chain" id="PRO_5035479164" evidence="3">
    <location>
        <begin position="19"/>
        <end position="402"/>
    </location>
</feature>
<evidence type="ECO:0000313" key="4">
    <source>
        <dbReference type="EMBL" id="KAH8081998.1"/>
    </source>
</evidence>
<reference evidence="4" key="1">
    <citation type="journal article" date="2021" name="New Phytol.">
        <title>Evolutionary innovations through gain and loss of genes in the ectomycorrhizal Boletales.</title>
        <authorList>
            <person name="Wu G."/>
            <person name="Miyauchi S."/>
            <person name="Morin E."/>
            <person name="Kuo A."/>
            <person name="Drula E."/>
            <person name="Varga T."/>
            <person name="Kohler A."/>
            <person name="Feng B."/>
            <person name="Cao Y."/>
            <person name="Lipzen A."/>
            <person name="Daum C."/>
            <person name="Hundley H."/>
            <person name="Pangilinan J."/>
            <person name="Johnson J."/>
            <person name="Barry K."/>
            <person name="LaButti K."/>
            <person name="Ng V."/>
            <person name="Ahrendt S."/>
            <person name="Min B."/>
            <person name="Choi I.G."/>
            <person name="Park H."/>
            <person name="Plett J.M."/>
            <person name="Magnuson J."/>
            <person name="Spatafora J.W."/>
            <person name="Nagy L.G."/>
            <person name="Henrissat B."/>
            <person name="Grigoriev I.V."/>
            <person name="Yang Z.L."/>
            <person name="Xu J."/>
            <person name="Martin F.M."/>
        </authorList>
    </citation>
    <scope>NUCLEOTIDE SEQUENCE</scope>
    <source>
        <strain evidence="4">KKN 215</strain>
    </source>
</reference>
<feature type="region of interest" description="Disordered" evidence="1">
    <location>
        <begin position="211"/>
        <end position="258"/>
    </location>
</feature>
<name>A0A8K0XKH3_9AGAR</name>
<feature type="signal peptide" evidence="3">
    <location>
        <begin position="1"/>
        <end position="18"/>
    </location>
</feature>
<feature type="compositionally biased region" description="Basic and acidic residues" evidence="1">
    <location>
        <begin position="370"/>
        <end position="380"/>
    </location>
</feature>
<feature type="compositionally biased region" description="Polar residues" evidence="1">
    <location>
        <begin position="320"/>
        <end position="335"/>
    </location>
</feature>
<evidence type="ECO:0000256" key="1">
    <source>
        <dbReference type="SAM" id="MobiDB-lite"/>
    </source>
</evidence>
<feature type="compositionally biased region" description="Low complexity" evidence="1">
    <location>
        <begin position="232"/>
        <end position="246"/>
    </location>
</feature>
<keyword evidence="2" id="KW-0472">Membrane</keyword>
<feature type="transmembrane region" description="Helical" evidence="2">
    <location>
        <begin position="267"/>
        <end position="291"/>
    </location>
</feature>
<accession>A0A8K0XKH3</accession>
<dbReference type="AlphaFoldDB" id="A0A8K0XKH3"/>
<protein>
    <submittedName>
        <fullName evidence="4">Uncharacterized protein</fullName>
    </submittedName>
</protein>
<gene>
    <name evidence="4" type="ORF">BXZ70DRAFT_1012353</name>
</gene>
<evidence type="ECO:0000313" key="5">
    <source>
        <dbReference type="Proteomes" id="UP000813824"/>
    </source>
</evidence>
<comment type="caution">
    <text evidence="4">The sequence shown here is derived from an EMBL/GenBank/DDBJ whole genome shotgun (WGS) entry which is preliminary data.</text>
</comment>
<feature type="region of interest" description="Disordered" evidence="1">
    <location>
        <begin position="314"/>
        <end position="402"/>
    </location>
</feature>
<organism evidence="4 5">
    <name type="scientific">Cristinia sonorae</name>
    <dbReference type="NCBI Taxonomy" id="1940300"/>
    <lineage>
        <taxon>Eukaryota</taxon>
        <taxon>Fungi</taxon>
        <taxon>Dikarya</taxon>
        <taxon>Basidiomycota</taxon>
        <taxon>Agaricomycotina</taxon>
        <taxon>Agaricomycetes</taxon>
        <taxon>Agaricomycetidae</taxon>
        <taxon>Agaricales</taxon>
        <taxon>Pleurotineae</taxon>
        <taxon>Stephanosporaceae</taxon>
        <taxon>Cristinia</taxon>
    </lineage>
</organism>
<dbReference type="OrthoDB" id="2591431at2759"/>
<evidence type="ECO:0000256" key="2">
    <source>
        <dbReference type="SAM" id="Phobius"/>
    </source>
</evidence>
<keyword evidence="2" id="KW-0812">Transmembrane</keyword>
<keyword evidence="2" id="KW-1133">Transmembrane helix</keyword>
<keyword evidence="3" id="KW-0732">Signal</keyword>
<feature type="compositionally biased region" description="Polar residues" evidence="1">
    <location>
        <begin position="221"/>
        <end position="231"/>
    </location>
</feature>
<dbReference type="Proteomes" id="UP000813824">
    <property type="component" value="Unassembled WGS sequence"/>
</dbReference>
<dbReference type="EMBL" id="JAEVFJ010000051">
    <property type="protein sequence ID" value="KAH8081998.1"/>
    <property type="molecule type" value="Genomic_DNA"/>
</dbReference>
<keyword evidence="5" id="KW-1185">Reference proteome</keyword>
<sequence>MRIPLLLPIFSFASVAFAWQWEFNTGPLQCEPVEMSIVITGNKEHDGSPPWNLLFVPTGSPSQVFWAPVFRLDFPDANTTIKRIVLNYPTGTEFVVVGSNSTGFGNGGTSTPFTVMQTSTAPSTCVNYNDDFFPWNLTLHPTGSCVTVQMTWESDKVVGTPTFLGIVPGGDSFIIPHERSVTNNGFYWRPTVPTNTTLYVVAGDLRGPGTGGVRRLDMSQWPASGSTCEDATNSASSGSSQTSTSTDPGKTAGVGDGSDTVPQSKNLAIIIGPVVAGGVGLILIIAACLWWRRRRTQQPVVDITIDDGVDGHAERYTPQPYMSETTHNNSSSSGTVAPIPDLGYNPAVTTATRPSRKTPPSQPVTVSILQHEDSQRRQPEPSESGVSQLVELPPAYSEITSR</sequence>